<keyword evidence="3" id="KW-1185">Reference proteome</keyword>
<reference evidence="2" key="2">
    <citation type="submission" date="2020-09" db="EMBL/GenBank/DDBJ databases">
        <authorList>
            <person name="Sun Q."/>
            <person name="Kim S."/>
        </authorList>
    </citation>
    <scope>NUCLEOTIDE SEQUENCE</scope>
    <source>
        <strain evidence="2">KCTC 12870</strain>
    </source>
</reference>
<comment type="caution">
    <text evidence="2">The sequence shown here is derived from an EMBL/GenBank/DDBJ whole genome shotgun (WGS) entry which is preliminary data.</text>
</comment>
<evidence type="ECO:0000313" key="3">
    <source>
        <dbReference type="Proteomes" id="UP000642829"/>
    </source>
</evidence>
<reference evidence="2" key="1">
    <citation type="journal article" date="2014" name="Int. J. Syst. Evol. Microbiol.">
        <title>Complete genome sequence of Corynebacterium casei LMG S-19264T (=DSM 44701T), isolated from a smear-ripened cheese.</title>
        <authorList>
            <consortium name="US DOE Joint Genome Institute (JGI-PGF)"/>
            <person name="Walter F."/>
            <person name="Albersmeier A."/>
            <person name="Kalinowski J."/>
            <person name="Ruckert C."/>
        </authorList>
    </citation>
    <scope>NUCLEOTIDE SEQUENCE</scope>
    <source>
        <strain evidence="2">KCTC 12870</strain>
    </source>
</reference>
<evidence type="ECO:0000256" key="1">
    <source>
        <dbReference type="SAM" id="SignalP"/>
    </source>
</evidence>
<evidence type="ECO:0000313" key="2">
    <source>
        <dbReference type="EMBL" id="GHB94852.1"/>
    </source>
</evidence>
<dbReference type="EMBL" id="BMXG01000004">
    <property type="protein sequence ID" value="GHB94852.1"/>
    <property type="molecule type" value="Genomic_DNA"/>
</dbReference>
<dbReference type="RefSeq" id="WP_189512120.1">
    <property type="nucleotide sequence ID" value="NZ_BMXG01000004.1"/>
</dbReference>
<dbReference type="AlphaFoldDB" id="A0A8J3D8C1"/>
<organism evidence="2 3">
    <name type="scientific">Cerasicoccus arenae</name>
    <dbReference type="NCBI Taxonomy" id="424488"/>
    <lineage>
        <taxon>Bacteria</taxon>
        <taxon>Pseudomonadati</taxon>
        <taxon>Verrucomicrobiota</taxon>
        <taxon>Opitutia</taxon>
        <taxon>Puniceicoccales</taxon>
        <taxon>Cerasicoccaceae</taxon>
        <taxon>Cerasicoccus</taxon>
    </lineage>
</organism>
<dbReference type="InterPro" id="IPR013424">
    <property type="entry name" value="Ice-binding_C"/>
</dbReference>
<feature type="signal peptide" evidence="1">
    <location>
        <begin position="1"/>
        <end position="20"/>
    </location>
</feature>
<keyword evidence="1" id="KW-0732">Signal</keyword>
<sequence length="226" mass="23972">MNKQLTTTLIFALSAGSAMAMLDITLPGNSTQSNWANLNGDVYTEPTYPVFAGSFAIETDPFEAPIAADAGSAEFTKVSGGGLFFPLSFGGSLYNGNTPGTYTIYDNSPIAGLETVVFQTDAGSEMMVAPVLSFNSGAQNLAADFTASVTGDFDTTVYAFQWDLSGIFDTISNYEIVWTTPPHNANYAMQINAGDTFGQAIPEPSTYALILGAACGALLLMRRQRR</sequence>
<gene>
    <name evidence="2" type="ORF">GCM10007047_07990</name>
</gene>
<proteinExistence type="predicted"/>
<dbReference type="Proteomes" id="UP000642829">
    <property type="component" value="Unassembled WGS sequence"/>
</dbReference>
<feature type="chain" id="PRO_5035195902" description="PEP-CTERM protein-sorting domain-containing protein" evidence="1">
    <location>
        <begin position="21"/>
        <end position="226"/>
    </location>
</feature>
<evidence type="ECO:0008006" key="4">
    <source>
        <dbReference type="Google" id="ProtNLM"/>
    </source>
</evidence>
<accession>A0A8J3D8C1</accession>
<protein>
    <recommendedName>
        <fullName evidence="4">PEP-CTERM protein-sorting domain-containing protein</fullName>
    </recommendedName>
</protein>
<name>A0A8J3D8C1_9BACT</name>
<dbReference type="NCBIfam" id="TIGR02595">
    <property type="entry name" value="PEP_CTERM"/>
    <property type="match status" value="1"/>
</dbReference>